<dbReference type="Proteomes" id="UP000299102">
    <property type="component" value="Unassembled WGS sequence"/>
</dbReference>
<dbReference type="AlphaFoldDB" id="A0A4C1YHE3"/>
<sequence length="116" mass="12750">MQCRLLKHEVSKHDSELMYLHEFIQNGGGVALSFASVVLIRCRRASGSGKKCLVSVFLVRGEVGGRRPGGRRRRGAGAGQRIKDVVPAHSLRAFEARRLRNRQGHGAARARPGRPV</sequence>
<keyword evidence="3" id="KW-1185">Reference proteome</keyword>
<evidence type="ECO:0000313" key="2">
    <source>
        <dbReference type="EMBL" id="GBP75498.1"/>
    </source>
</evidence>
<protein>
    <submittedName>
        <fullName evidence="2">Uncharacterized protein</fullName>
    </submittedName>
</protein>
<accession>A0A4C1YHE3</accession>
<proteinExistence type="predicted"/>
<organism evidence="2 3">
    <name type="scientific">Eumeta variegata</name>
    <name type="common">Bagworm moth</name>
    <name type="synonym">Eumeta japonica</name>
    <dbReference type="NCBI Taxonomy" id="151549"/>
    <lineage>
        <taxon>Eukaryota</taxon>
        <taxon>Metazoa</taxon>
        <taxon>Ecdysozoa</taxon>
        <taxon>Arthropoda</taxon>
        <taxon>Hexapoda</taxon>
        <taxon>Insecta</taxon>
        <taxon>Pterygota</taxon>
        <taxon>Neoptera</taxon>
        <taxon>Endopterygota</taxon>
        <taxon>Lepidoptera</taxon>
        <taxon>Glossata</taxon>
        <taxon>Ditrysia</taxon>
        <taxon>Tineoidea</taxon>
        <taxon>Psychidae</taxon>
        <taxon>Oiketicinae</taxon>
        <taxon>Eumeta</taxon>
    </lineage>
</organism>
<gene>
    <name evidence="2" type="ORF">EVAR_58779_1</name>
</gene>
<name>A0A4C1YHE3_EUMVA</name>
<dbReference type="EMBL" id="BGZK01001251">
    <property type="protein sequence ID" value="GBP75498.1"/>
    <property type="molecule type" value="Genomic_DNA"/>
</dbReference>
<evidence type="ECO:0000313" key="3">
    <source>
        <dbReference type="Proteomes" id="UP000299102"/>
    </source>
</evidence>
<reference evidence="2 3" key="1">
    <citation type="journal article" date="2019" name="Commun. Biol.">
        <title>The bagworm genome reveals a unique fibroin gene that provides high tensile strength.</title>
        <authorList>
            <person name="Kono N."/>
            <person name="Nakamura H."/>
            <person name="Ohtoshi R."/>
            <person name="Tomita M."/>
            <person name="Numata K."/>
            <person name="Arakawa K."/>
        </authorList>
    </citation>
    <scope>NUCLEOTIDE SEQUENCE [LARGE SCALE GENOMIC DNA]</scope>
</reference>
<feature type="region of interest" description="Disordered" evidence="1">
    <location>
        <begin position="97"/>
        <end position="116"/>
    </location>
</feature>
<comment type="caution">
    <text evidence="2">The sequence shown here is derived from an EMBL/GenBank/DDBJ whole genome shotgun (WGS) entry which is preliminary data.</text>
</comment>
<evidence type="ECO:0000256" key="1">
    <source>
        <dbReference type="SAM" id="MobiDB-lite"/>
    </source>
</evidence>